<feature type="transmembrane region" description="Helical" evidence="14">
    <location>
        <begin position="145"/>
        <end position="167"/>
    </location>
</feature>
<evidence type="ECO:0000256" key="11">
    <source>
        <dbReference type="ARBA" id="ARBA00025624"/>
    </source>
</evidence>
<proteinExistence type="inferred from homology"/>
<dbReference type="EMBL" id="BDQK01000001">
    <property type="protein sequence ID" value="GBF79313.1"/>
    <property type="molecule type" value="Genomic_DNA"/>
</dbReference>
<dbReference type="OrthoDB" id="510866at2"/>
<feature type="transmembrane region" description="Helical" evidence="14">
    <location>
        <begin position="101"/>
        <end position="122"/>
    </location>
</feature>
<feature type="transmembrane region" description="Helical" evidence="14">
    <location>
        <begin position="36"/>
        <end position="53"/>
    </location>
</feature>
<evidence type="ECO:0000256" key="13">
    <source>
        <dbReference type="ARBA" id="ARBA00048026"/>
    </source>
</evidence>
<sequence>MNLAEGVQIVSFAILSALVIGAALGVVLLSNIVYSAFLLGGVFISISGIYILLNADFVAAAQVLIYVGAVNVLILFAIMLVNKQEDFSTLPRRWLRQGATALVCGGIFALLATMILVTPWSIDTTSSAMIDNTIVEIGKHFFSDFLLPFELASILLLMAMVGAIILARRDLIPDTVTTKEGTTTALTLPERPSELEVRELASAKGSSTSK</sequence>
<evidence type="ECO:0000256" key="9">
    <source>
        <dbReference type="ARBA" id="ARBA00023027"/>
    </source>
</evidence>
<evidence type="ECO:0000256" key="12">
    <source>
        <dbReference type="ARBA" id="ARBA00047726"/>
    </source>
</evidence>
<keyword evidence="5" id="KW-0521">NADP</keyword>
<comment type="catalytic activity">
    <reaction evidence="13 14">
        <text>a plastoquinone + NADH + (n+1) H(+)(in) = a plastoquinol + NAD(+) + n H(+)(out)</text>
        <dbReference type="Rhea" id="RHEA:42608"/>
        <dbReference type="Rhea" id="RHEA-COMP:9561"/>
        <dbReference type="Rhea" id="RHEA-COMP:9562"/>
        <dbReference type="ChEBI" id="CHEBI:15378"/>
        <dbReference type="ChEBI" id="CHEBI:17757"/>
        <dbReference type="ChEBI" id="CHEBI:57540"/>
        <dbReference type="ChEBI" id="CHEBI:57945"/>
        <dbReference type="ChEBI" id="CHEBI:62192"/>
    </reaction>
</comment>
<keyword evidence="7" id="KW-1278">Translocase</keyword>
<evidence type="ECO:0000256" key="1">
    <source>
        <dbReference type="ARBA" id="ARBA00004141"/>
    </source>
</evidence>
<dbReference type="GO" id="GO:0008137">
    <property type="term" value="F:NADH dehydrogenase (ubiquinone) activity"/>
    <property type="evidence" value="ECO:0007669"/>
    <property type="project" value="UniProtKB-UniRule"/>
</dbReference>
<evidence type="ECO:0000256" key="6">
    <source>
        <dbReference type="ARBA" id="ARBA00022957"/>
    </source>
</evidence>
<reference evidence="16" key="1">
    <citation type="submission" date="2017-05" db="EMBL/GenBank/DDBJ databases">
        <title>Physiological properties and genetic analysis related to exopolysaccharide production of fresh-water unicellular cyanobacterium Aphanothece sacrum, Suizenji Nori, that has been cultured as a food source in Japan.</title>
        <authorList>
            <person name="Kanesaki Y."/>
            <person name="Yoshikawa S."/>
            <person name="Ohki K."/>
        </authorList>
    </citation>
    <scope>NUCLEOTIDE SEQUENCE [LARGE SCALE GENOMIC DNA]</scope>
    <source>
        <strain evidence="16">FPU1</strain>
    </source>
</reference>
<comment type="caution">
    <text evidence="15">The sequence shown here is derived from an EMBL/GenBank/DDBJ whole genome shotgun (WGS) entry which is preliminary data.</text>
</comment>
<dbReference type="GO" id="GO:1902495">
    <property type="term" value="C:transmembrane transporter complex"/>
    <property type="evidence" value="ECO:0007669"/>
    <property type="project" value="TreeGrafter"/>
</dbReference>
<dbReference type="AlphaFoldDB" id="A0A401IDD1"/>
<keyword evidence="4 14" id="KW-0874">Quinone</keyword>
<evidence type="ECO:0000256" key="14">
    <source>
        <dbReference type="RuleBase" id="RU004429"/>
    </source>
</evidence>
<dbReference type="FunFam" id="1.20.120.1200:FF:000002">
    <property type="entry name" value="NAD(P)H-quinone oxidoreductase subunit 6, chloroplastic"/>
    <property type="match status" value="1"/>
</dbReference>
<evidence type="ECO:0000256" key="7">
    <source>
        <dbReference type="ARBA" id="ARBA00022967"/>
    </source>
</evidence>
<comment type="function">
    <text evidence="11">NDH-1 shuttles electrons from NAD(P)H, via FMN and iron-sulfur (Fe-S) centers, to quinones in the respiratory chain. The immediate electron acceptor for the enzyme in this species is believed to be plastoquinone. Couples the redox reaction to proton translocation (for every two electrons transferred, four hydrogen ions are translocated across the cytoplasmic membrane), and thus conserves the redox energy in a proton gradient.</text>
</comment>
<comment type="similarity">
    <text evidence="2 14">Belongs to the complex I subunit 6 family.</text>
</comment>
<evidence type="ECO:0000313" key="15">
    <source>
        <dbReference type="EMBL" id="GBF79313.1"/>
    </source>
</evidence>
<evidence type="ECO:0000256" key="10">
    <source>
        <dbReference type="ARBA" id="ARBA00023136"/>
    </source>
</evidence>
<keyword evidence="8 14" id="KW-1133">Transmembrane helix</keyword>
<dbReference type="NCBIfam" id="NF005163">
    <property type="entry name" value="PRK06638.1-3"/>
    <property type="match status" value="1"/>
</dbReference>
<evidence type="ECO:0000256" key="5">
    <source>
        <dbReference type="ARBA" id="ARBA00022857"/>
    </source>
</evidence>
<dbReference type="InterPro" id="IPR001457">
    <property type="entry name" value="NADH_UbQ/plastoQ_OxRdtase_su6"/>
</dbReference>
<protein>
    <recommendedName>
        <fullName evidence="14">NADH-quinone oxidoreductase subunit J</fullName>
        <ecNumber evidence="14">7.1.1.-</ecNumber>
    </recommendedName>
</protein>
<feature type="transmembrane region" description="Helical" evidence="14">
    <location>
        <begin position="59"/>
        <end position="81"/>
    </location>
</feature>
<comment type="subcellular location">
    <subcellularLocation>
        <location evidence="14">Cell membrane</location>
        <topology evidence="14">Multi-pass membrane protein</topology>
    </subcellularLocation>
    <subcellularLocation>
        <location evidence="1">Membrane</location>
        <topology evidence="1">Multi-pass membrane protein</topology>
    </subcellularLocation>
</comment>
<comment type="catalytic activity">
    <reaction evidence="12 14">
        <text>a plastoquinone + NADPH + (n+1) H(+)(in) = a plastoquinol + NADP(+) + n H(+)(out)</text>
        <dbReference type="Rhea" id="RHEA:42612"/>
        <dbReference type="Rhea" id="RHEA-COMP:9561"/>
        <dbReference type="Rhea" id="RHEA-COMP:9562"/>
        <dbReference type="ChEBI" id="CHEBI:15378"/>
        <dbReference type="ChEBI" id="CHEBI:17757"/>
        <dbReference type="ChEBI" id="CHEBI:57783"/>
        <dbReference type="ChEBI" id="CHEBI:58349"/>
        <dbReference type="ChEBI" id="CHEBI:62192"/>
    </reaction>
</comment>
<dbReference type="GO" id="GO:0048038">
    <property type="term" value="F:quinone binding"/>
    <property type="evidence" value="ECO:0007669"/>
    <property type="project" value="UniProtKB-UniRule"/>
</dbReference>
<organism evidence="15 16">
    <name type="scientific">Aphanothece sacrum FPU1</name>
    <dbReference type="NCBI Taxonomy" id="1920663"/>
    <lineage>
        <taxon>Bacteria</taxon>
        <taxon>Bacillati</taxon>
        <taxon>Cyanobacteriota</taxon>
        <taxon>Cyanophyceae</taxon>
        <taxon>Oscillatoriophycideae</taxon>
        <taxon>Chroococcales</taxon>
        <taxon>Aphanothecaceae</taxon>
        <taxon>Aphanothece</taxon>
    </lineage>
</organism>
<feature type="transmembrane region" description="Helical" evidence="14">
    <location>
        <begin position="6"/>
        <end position="29"/>
    </location>
</feature>
<keyword evidence="9 14" id="KW-0520">NAD</keyword>
<keyword evidence="6" id="KW-0618">Plastoquinone</keyword>
<dbReference type="EC" id="7.1.1.-" evidence="14"/>
<evidence type="ECO:0000313" key="16">
    <source>
        <dbReference type="Proteomes" id="UP000287247"/>
    </source>
</evidence>
<keyword evidence="15" id="KW-0830">Ubiquinone</keyword>
<name>A0A401IDD1_APHSA</name>
<dbReference type="Proteomes" id="UP000287247">
    <property type="component" value="Unassembled WGS sequence"/>
</dbReference>
<keyword evidence="10 14" id="KW-0472">Membrane</keyword>
<dbReference type="PANTHER" id="PTHR33269:SF17">
    <property type="entry name" value="NADH-UBIQUINONE OXIDOREDUCTASE CHAIN 6"/>
    <property type="match status" value="1"/>
</dbReference>
<gene>
    <name evidence="15" type="ORF">AsFPU1_0706</name>
</gene>
<evidence type="ECO:0000256" key="2">
    <source>
        <dbReference type="ARBA" id="ARBA00005698"/>
    </source>
</evidence>
<accession>A0A401IDD1</accession>
<evidence type="ECO:0000256" key="4">
    <source>
        <dbReference type="ARBA" id="ARBA00022719"/>
    </source>
</evidence>
<keyword evidence="3 14" id="KW-0812">Transmembrane</keyword>
<dbReference type="InterPro" id="IPR042106">
    <property type="entry name" value="Nuo/plastoQ_OxRdtase_6_NuoJ"/>
</dbReference>
<keyword evidence="14" id="KW-1003">Cell membrane</keyword>
<evidence type="ECO:0000256" key="8">
    <source>
        <dbReference type="ARBA" id="ARBA00022989"/>
    </source>
</evidence>
<dbReference type="RefSeq" id="WP_124977875.1">
    <property type="nucleotide sequence ID" value="NZ_BDQK01000001.1"/>
</dbReference>
<keyword evidence="16" id="KW-1185">Reference proteome</keyword>
<evidence type="ECO:0000256" key="3">
    <source>
        <dbReference type="ARBA" id="ARBA00022692"/>
    </source>
</evidence>
<comment type="function">
    <text evidence="14">NDH-1 shuttles electrons from NADH, via FMN and iron-sulfur (Fe-S) centers, to quinones in the respiratory chain. Couples the redox reaction to proton translocation (for every two electrons transferred, four hydrogen ions are translocated across the cytoplasmic membrane), and thus conserves the redox energy in a proton gradient.</text>
</comment>
<dbReference type="GO" id="GO:0005886">
    <property type="term" value="C:plasma membrane"/>
    <property type="evidence" value="ECO:0007669"/>
    <property type="project" value="UniProtKB-SubCell"/>
</dbReference>
<dbReference type="PANTHER" id="PTHR33269">
    <property type="entry name" value="NADH-UBIQUINONE OXIDOREDUCTASE CHAIN 6"/>
    <property type="match status" value="1"/>
</dbReference>
<dbReference type="Gene3D" id="1.20.120.1200">
    <property type="entry name" value="NADH-ubiquinone/plastoquinone oxidoreductase chain 6, subunit NuoJ"/>
    <property type="match status" value="1"/>
</dbReference>
<dbReference type="Pfam" id="PF00499">
    <property type="entry name" value="Oxidored_q3"/>
    <property type="match status" value="1"/>
</dbReference>